<keyword evidence="2" id="KW-1185">Reference proteome</keyword>
<accession>A0A922L7X0</accession>
<dbReference type="EMBL" id="ASGP02000002">
    <property type="protein sequence ID" value="KAH9522608.1"/>
    <property type="molecule type" value="Genomic_DNA"/>
</dbReference>
<dbReference type="Proteomes" id="UP000790347">
    <property type="component" value="Unassembled WGS sequence"/>
</dbReference>
<reference evidence="1" key="2">
    <citation type="journal article" date="2022" name="Res Sq">
        <title>Comparative Genomics Reveals Insights into the Divergent Evolution of Astigmatic Mites and Household Pest Adaptations.</title>
        <authorList>
            <person name="Xiong Q."/>
            <person name="Wan A.T.-Y."/>
            <person name="Liu X.-Y."/>
            <person name="Fung C.S.-H."/>
            <person name="Xiao X."/>
            <person name="Malainual N."/>
            <person name="Hou J."/>
            <person name="Wang L."/>
            <person name="Wang M."/>
            <person name="Yang K."/>
            <person name="Cui Y."/>
            <person name="Leung E."/>
            <person name="Nong W."/>
            <person name="Shin S.-K."/>
            <person name="Au S."/>
            <person name="Jeong K.Y."/>
            <person name="Chew F.T."/>
            <person name="Hui J."/>
            <person name="Leung T.F."/>
            <person name="Tungtrongchitr A."/>
            <person name="Zhong N."/>
            <person name="Liu Z."/>
            <person name="Tsui S."/>
        </authorList>
    </citation>
    <scope>NUCLEOTIDE SEQUENCE</scope>
    <source>
        <strain evidence="1">Derf</strain>
        <tissue evidence="1">Whole organism</tissue>
    </source>
</reference>
<evidence type="ECO:0000313" key="1">
    <source>
        <dbReference type="EMBL" id="KAH9522608.1"/>
    </source>
</evidence>
<gene>
    <name evidence="1" type="ORF">DERF_006174</name>
</gene>
<evidence type="ECO:0000313" key="2">
    <source>
        <dbReference type="Proteomes" id="UP000790347"/>
    </source>
</evidence>
<name>A0A922L7X0_DERFA</name>
<protein>
    <submittedName>
        <fullName evidence="1">Uncharacterized protein</fullName>
    </submittedName>
</protein>
<dbReference type="AlphaFoldDB" id="A0A922L7X0"/>
<sequence>MFSNPMHGFSVVTLLNEWSINVQPSWNIISSMAMYGSTKLSSVRFNDASINNLYVEFEDSERKITHCDQNARSR</sequence>
<reference evidence="1" key="1">
    <citation type="submission" date="2013-05" db="EMBL/GenBank/DDBJ databases">
        <authorList>
            <person name="Yim A.K.Y."/>
            <person name="Chan T.F."/>
            <person name="Ji K.M."/>
            <person name="Liu X.Y."/>
            <person name="Zhou J.W."/>
            <person name="Li R.Q."/>
            <person name="Yang K.Y."/>
            <person name="Li J."/>
            <person name="Li M."/>
            <person name="Law P.T.W."/>
            <person name="Wu Y.L."/>
            <person name="Cai Z.L."/>
            <person name="Qin H."/>
            <person name="Bao Y."/>
            <person name="Leung R.K.K."/>
            <person name="Ng P.K.S."/>
            <person name="Zou J."/>
            <person name="Zhong X.J."/>
            <person name="Ran P.X."/>
            <person name="Zhong N.S."/>
            <person name="Liu Z.G."/>
            <person name="Tsui S.K.W."/>
        </authorList>
    </citation>
    <scope>NUCLEOTIDE SEQUENCE</scope>
    <source>
        <strain evidence="1">Derf</strain>
        <tissue evidence="1">Whole organism</tissue>
    </source>
</reference>
<organism evidence="1 2">
    <name type="scientific">Dermatophagoides farinae</name>
    <name type="common">American house dust mite</name>
    <dbReference type="NCBI Taxonomy" id="6954"/>
    <lineage>
        <taxon>Eukaryota</taxon>
        <taxon>Metazoa</taxon>
        <taxon>Ecdysozoa</taxon>
        <taxon>Arthropoda</taxon>
        <taxon>Chelicerata</taxon>
        <taxon>Arachnida</taxon>
        <taxon>Acari</taxon>
        <taxon>Acariformes</taxon>
        <taxon>Sarcoptiformes</taxon>
        <taxon>Astigmata</taxon>
        <taxon>Psoroptidia</taxon>
        <taxon>Analgoidea</taxon>
        <taxon>Pyroglyphidae</taxon>
        <taxon>Dermatophagoidinae</taxon>
        <taxon>Dermatophagoides</taxon>
    </lineage>
</organism>
<comment type="caution">
    <text evidence="1">The sequence shown here is derived from an EMBL/GenBank/DDBJ whole genome shotgun (WGS) entry which is preliminary data.</text>
</comment>
<proteinExistence type="predicted"/>